<feature type="transmembrane region" description="Helical" evidence="6">
    <location>
        <begin position="203"/>
        <end position="226"/>
    </location>
</feature>
<dbReference type="InterPro" id="IPR022791">
    <property type="entry name" value="L-PG_synthase/AglD"/>
</dbReference>
<feature type="transmembrane region" description="Helical" evidence="6">
    <location>
        <begin position="161"/>
        <end position="183"/>
    </location>
</feature>
<keyword evidence="5 6" id="KW-0472">Membrane</keyword>
<evidence type="ECO:0000313" key="8">
    <source>
        <dbReference type="Proteomes" id="UP000824107"/>
    </source>
</evidence>
<dbReference type="Pfam" id="PF03706">
    <property type="entry name" value="LPG_synthase_TM"/>
    <property type="match status" value="1"/>
</dbReference>
<feature type="transmembrane region" description="Helical" evidence="6">
    <location>
        <begin position="12"/>
        <end position="32"/>
    </location>
</feature>
<evidence type="ECO:0000313" key="7">
    <source>
        <dbReference type="EMBL" id="HIU52868.1"/>
    </source>
</evidence>
<protein>
    <submittedName>
        <fullName evidence="7">UPF0104 family protein</fullName>
    </submittedName>
</protein>
<feature type="transmembrane region" description="Helical" evidence="6">
    <location>
        <begin position="238"/>
        <end position="268"/>
    </location>
</feature>
<organism evidence="7 8">
    <name type="scientific">Candidatus Scatocola faecipullorum</name>
    <dbReference type="NCBI Taxonomy" id="2840917"/>
    <lineage>
        <taxon>Bacteria</taxon>
        <taxon>Pseudomonadati</taxon>
        <taxon>Pseudomonadota</taxon>
        <taxon>Alphaproteobacteria</taxon>
        <taxon>Rhodospirillales</taxon>
        <taxon>Rhodospirillaceae</taxon>
        <taxon>Rhodospirillaceae incertae sedis</taxon>
        <taxon>Candidatus Scatocola</taxon>
    </lineage>
</organism>
<reference evidence="7" key="1">
    <citation type="submission" date="2020-10" db="EMBL/GenBank/DDBJ databases">
        <authorList>
            <person name="Gilroy R."/>
        </authorList>
    </citation>
    <scope>NUCLEOTIDE SEQUENCE</scope>
    <source>
        <strain evidence="7">ChiW3-316</strain>
    </source>
</reference>
<dbReference type="EMBL" id="DVNC01000020">
    <property type="protein sequence ID" value="HIU52868.1"/>
    <property type="molecule type" value="Genomic_DNA"/>
</dbReference>
<dbReference type="PANTHER" id="PTHR39087">
    <property type="entry name" value="UPF0104 MEMBRANE PROTEIN MJ1595"/>
    <property type="match status" value="1"/>
</dbReference>
<dbReference type="Proteomes" id="UP000824107">
    <property type="component" value="Unassembled WGS sequence"/>
</dbReference>
<evidence type="ECO:0000256" key="6">
    <source>
        <dbReference type="SAM" id="Phobius"/>
    </source>
</evidence>
<proteinExistence type="predicted"/>
<evidence type="ECO:0000256" key="3">
    <source>
        <dbReference type="ARBA" id="ARBA00022692"/>
    </source>
</evidence>
<evidence type="ECO:0000256" key="1">
    <source>
        <dbReference type="ARBA" id="ARBA00004651"/>
    </source>
</evidence>
<gene>
    <name evidence="7" type="ORF">IAD20_02180</name>
</gene>
<keyword evidence="2" id="KW-1003">Cell membrane</keyword>
<evidence type="ECO:0000256" key="4">
    <source>
        <dbReference type="ARBA" id="ARBA00022989"/>
    </source>
</evidence>
<comment type="subcellular location">
    <subcellularLocation>
        <location evidence="1">Cell membrane</location>
        <topology evidence="1">Multi-pass membrane protein</topology>
    </subcellularLocation>
</comment>
<feature type="transmembrane region" description="Helical" evidence="6">
    <location>
        <begin position="288"/>
        <end position="309"/>
    </location>
</feature>
<dbReference type="PANTHER" id="PTHR39087:SF2">
    <property type="entry name" value="UPF0104 MEMBRANE PROTEIN MJ1595"/>
    <property type="match status" value="1"/>
</dbReference>
<feature type="transmembrane region" description="Helical" evidence="6">
    <location>
        <begin position="125"/>
        <end position="149"/>
    </location>
</feature>
<evidence type="ECO:0000256" key="5">
    <source>
        <dbReference type="ARBA" id="ARBA00023136"/>
    </source>
</evidence>
<keyword evidence="4 6" id="KW-1133">Transmembrane helix</keyword>
<accession>A0A9D1SAW7</accession>
<evidence type="ECO:0000256" key="2">
    <source>
        <dbReference type="ARBA" id="ARBA00022475"/>
    </source>
</evidence>
<feature type="transmembrane region" description="Helical" evidence="6">
    <location>
        <begin position="86"/>
        <end position="105"/>
    </location>
</feature>
<comment type="caution">
    <text evidence="7">The sequence shown here is derived from an EMBL/GenBank/DDBJ whole genome shotgun (WGS) entry which is preliminary data.</text>
</comment>
<reference evidence="7" key="2">
    <citation type="journal article" date="2021" name="PeerJ">
        <title>Extensive microbial diversity within the chicken gut microbiome revealed by metagenomics and culture.</title>
        <authorList>
            <person name="Gilroy R."/>
            <person name="Ravi A."/>
            <person name="Getino M."/>
            <person name="Pursley I."/>
            <person name="Horton D.L."/>
            <person name="Alikhan N.F."/>
            <person name="Baker D."/>
            <person name="Gharbi K."/>
            <person name="Hall N."/>
            <person name="Watson M."/>
            <person name="Adriaenssens E.M."/>
            <person name="Foster-Nyarko E."/>
            <person name="Jarju S."/>
            <person name="Secka A."/>
            <person name="Antonio M."/>
            <person name="Oren A."/>
            <person name="Chaudhuri R.R."/>
            <person name="La Ragione R."/>
            <person name="Hildebrand F."/>
            <person name="Pallen M.J."/>
        </authorList>
    </citation>
    <scope>NUCLEOTIDE SEQUENCE</scope>
    <source>
        <strain evidence="7">ChiW3-316</strain>
    </source>
</reference>
<sequence>MSFRAKRLIKKIISWSGLFFFALAAYMLYRQLSKYHLQDIQDALMSIPRQNLLYACAASFIGYVALSSYDFLALKYIGRKLAAWKWIFVGFIGFSVSNNAGHAIVSGGAIRYRLYTRWRFHGEDIVKMVTFSGFTYLVACFFLVIMGYVLTPDHAFGEGSVSKMTTTVTALCSAAGLGVYFWASLFYKKPIVIKDIEFDIPSFKMALAQVFIGGADILMASLVLYFSLIPFVDIPFDVFIGVFLIAQVLGVFSQVPGGLGVFEGLFMFIIPGEHNQAMLFGALIAYRIIYYLLPLVFSGIILLIYELGLRHAKKLRLRKSAASPS</sequence>
<name>A0A9D1SAW7_9PROT</name>
<keyword evidence="3 6" id="KW-0812">Transmembrane</keyword>
<dbReference type="AlphaFoldDB" id="A0A9D1SAW7"/>